<protein>
    <submittedName>
        <fullName evidence="2">Uncharacterized protein</fullName>
    </submittedName>
</protein>
<name>A0A4Z2CK20_SCHJA</name>
<evidence type="ECO:0000313" key="2">
    <source>
        <dbReference type="EMBL" id="TNN04585.1"/>
    </source>
</evidence>
<keyword evidence="3" id="KW-1185">Reference proteome</keyword>
<dbReference type="EMBL" id="SKCS01001396">
    <property type="protein sequence ID" value="TNN04585.1"/>
    <property type="molecule type" value="Genomic_DNA"/>
</dbReference>
<evidence type="ECO:0000313" key="3">
    <source>
        <dbReference type="Proteomes" id="UP000311919"/>
    </source>
</evidence>
<sequence>MLKLRSDPAHRHRGERQSAITSPSAPEATAASTALAQRAFEQRLRTWGRHEEANRDSLYHSPSQLQKARIVATTGQAPPQGCLAE</sequence>
<feature type="compositionally biased region" description="Low complexity" evidence="1">
    <location>
        <begin position="18"/>
        <end position="33"/>
    </location>
</feature>
<feature type="region of interest" description="Disordered" evidence="1">
    <location>
        <begin position="1"/>
        <end position="33"/>
    </location>
</feature>
<comment type="caution">
    <text evidence="2">The sequence shown here is derived from an EMBL/GenBank/DDBJ whole genome shotgun (WGS) entry which is preliminary data.</text>
</comment>
<gene>
    <name evidence="2" type="ORF">EWB00_001358</name>
</gene>
<evidence type="ECO:0000256" key="1">
    <source>
        <dbReference type="SAM" id="MobiDB-lite"/>
    </source>
</evidence>
<dbReference type="AlphaFoldDB" id="A0A4Z2CK20"/>
<dbReference type="Proteomes" id="UP000311919">
    <property type="component" value="Unassembled WGS sequence"/>
</dbReference>
<accession>A0A4Z2CK20</accession>
<proteinExistence type="predicted"/>
<reference evidence="2 3" key="1">
    <citation type="submission" date="2019-03" db="EMBL/GenBank/DDBJ databases">
        <title>An improved genome assembly of the fluke Schistosoma japonicum.</title>
        <authorList>
            <person name="Hu W."/>
            <person name="Luo F."/>
            <person name="Yin M."/>
            <person name="Mo X."/>
            <person name="Sun C."/>
            <person name="Wu Q."/>
            <person name="Zhu B."/>
            <person name="Xiang M."/>
            <person name="Wang J."/>
            <person name="Wang Y."/>
            <person name="Zhang T."/>
            <person name="Xu B."/>
            <person name="Zheng H."/>
            <person name="Feng Z."/>
        </authorList>
    </citation>
    <scope>NUCLEOTIDE SEQUENCE [LARGE SCALE GENOMIC DNA]</scope>
    <source>
        <strain evidence="2">HuSjv2</strain>
        <tissue evidence="2">Worms</tissue>
    </source>
</reference>
<organism evidence="2 3">
    <name type="scientific">Schistosoma japonicum</name>
    <name type="common">Blood fluke</name>
    <dbReference type="NCBI Taxonomy" id="6182"/>
    <lineage>
        <taxon>Eukaryota</taxon>
        <taxon>Metazoa</taxon>
        <taxon>Spiralia</taxon>
        <taxon>Lophotrochozoa</taxon>
        <taxon>Platyhelminthes</taxon>
        <taxon>Trematoda</taxon>
        <taxon>Digenea</taxon>
        <taxon>Strigeidida</taxon>
        <taxon>Schistosomatoidea</taxon>
        <taxon>Schistosomatidae</taxon>
        <taxon>Schistosoma</taxon>
    </lineage>
</organism>